<gene>
    <name evidence="4" type="ORF">HPA02_01940</name>
</gene>
<protein>
    <recommendedName>
        <fullName evidence="3">Multidrug resistance protein MdtA-like barrel-sandwich hybrid domain-containing protein</fullName>
    </recommendedName>
</protein>
<dbReference type="EMBL" id="BJUK01000002">
    <property type="protein sequence ID" value="GEK45911.1"/>
    <property type="molecule type" value="Genomic_DNA"/>
</dbReference>
<evidence type="ECO:0000256" key="1">
    <source>
        <dbReference type="ARBA" id="ARBA00009477"/>
    </source>
</evidence>
<dbReference type="OrthoDB" id="8524475at2"/>
<evidence type="ECO:0000313" key="4">
    <source>
        <dbReference type="EMBL" id="GEK45911.1"/>
    </source>
</evidence>
<sequence length="415" mass="44501">MTLKRLLPLMILAIGIVGFVALRLTRPEPPPAASQERSWRIAVQEVRLGEEVPILPLFGELVAPQRVTLTASLTAHIAERPVREGQRVAEGEVLVALDEADIAPLLAQAAAEVADLEAQLANEALRLESDRAALAREQEIRDNAARQLERTRSLVERNLASRADLDGARDALSRARLTLTTRENAIAEHPARRASLEARLARAEANLAAVRRDAGRARVTAPFDGIVSDVRVAPGDRVASGATLLSLYPEAGLELRARLPREHEAELLAALSRGESLLARGENGARFELMGFAGEGDASGSEAILALREAAPGLRPGSLITVTLARPAHPRALALPYSALHGNGRVYRVEEGRLVRLDVERLGETRGADGEPLALVTGEALVDGQRIMVTHLPNAMQGLRVEVADAADTPEEPEG</sequence>
<comment type="similarity">
    <text evidence="1">Belongs to the membrane fusion protein (MFP) (TC 8.A.1) family.</text>
</comment>
<evidence type="ECO:0000313" key="5">
    <source>
        <dbReference type="Proteomes" id="UP000321275"/>
    </source>
</evidence>
<dbReference type="PANTHER" id="PTHR30469">
    <property type="entry name" value="MULTIDRUG RESISTANCE PROTEIN MDTA"/>
    <property type="match status" value="1"/>
</dbReference>
<dbReference type="AlphaFoldDB" id="A0A510X4L4"/>
<dbReference type="InterPro" id="IPR058625">
    <property type="entry name" value="MdtA-like_BSH"/>
</dbReference>
<dbReference type="RefSeq" id="WP_146800973.1">
    <property type="nucleotide sequence ID" value="NZ_BJUK01000002.1"/>
</dbReference>
<proteinExistence type="inferred from homology"/>
<dbReference type="Gene3D" id="2.40.50.100">
    <property type="match status" value="1"/>
</dbReference>
<feature type="domain" description="Multidrug resistance protein MdtA-like barrel-sandwich hybrid" evidence="3">
    <location>
        <begin position="66"/>
        <end position="243"/>
    </location>
</feature>
<name>A0A510X4L4_9GAMM</name>
<dbReference type="GO" id="GO:0015562">
    <property type="term" value="F:efflux transmembrane transporter activity"/>
    <property type="evidence" value="ECO:0007669"/>
    <property type="project" value="TreeGrafter"/>
</dbReference>
<evidence type="ECO:0000256" key="2">
    <source>
        <dbReference type="SAM" id="Coils"/>
    </source>
</evidence>
<dbReference type="Gene3D" id="1.10.287.470">
    <property type="entry name" value="Helix hairpin bin"/>
    <property type="match status" value="1"/>
</dbReference>
<comment type="caution">
    <text evidence="4">The sequence shown here is derived from an EMBL/GenBank/DDBJ whole genome shotgun (WGS) entry which is preliminary data.</text>
</comment>
<reference evidence="4 5" key="1">
    <citation type="submission" date="2019-07" db="EMBL/GenBank/DDBJ databases">
        <title>Whole genome shotgun sequence of Halomonas pacifica NBRC 102220.</title>
        <authorList>
            <person name="Hosoyama A."/>
            <person name="Uohara A."/>
            <person name="Ohji S."/>
            <person name="Ichikawa N."/>
        </authorList>
    </citation>
    <scope>NUCLEOTIDE SEQUENCE [LARGE SCALE GENOMIC DNA]</scope>
    <source>
        <strain evidence="4 5">NBRC 102220</strain>
    </source>
</reference>
<dbReference type="Proteomes" id="UP000321275">
    <property type="component" value="Unassembled WGS sequence"/>
</dbReference>
<feature type="coiled-coil region" evidence="2">
    <location>
        <begin position="106"/>
        <end position="137"/>
    </location>
</feature>
<organism evidence="4 5">
    <name type="scientific">Bisbaumannia pacifica</name>
    <dbReference type="NCBI Taxonomy" id="77098"/>
    <lineage>
        <taxon>Bacteria</taxon>
        <taxon>Pseudomonadati</taxon>
        <taxon>Pseudomonadota</taxon>
        <taxon>Gammaproteobacteria</taxon>
        <taxon>Oceanospirillales</taxon>
        <taxon>Halomonadaceae</taxon>
        <taxon>Bisbaumannia</taxon>
    </lineage>
</organism>
<dbReference type="SUPFAM" id="SSF111369">
    <property type="entry name" value="HlyD-like secretion proteins"/>
    <property type="match status" value="1"/>
</dbReference>
<keyword evidence="5" id="KW-1185">Reference proteome</keyword>
<dbReference type="GO" id="GO:1990281">
    <property type="term" value="C:efflux pump complex"/>
    <property type="evidence" value="ECO:0007669"/>
    <property type="project" value="TreeGrafter"/>
</dbReference>
<dbReference type="PANTHER" id="PTHR30469:SF15">
    <property type="entry name" value="HLYD FAMILY OF SECRETION PROTEINS"/>
    <property type="match status" value="1"/>
</dbReference>
<evidence type="ECO:0000259" key="3">
    <source>
        <dbReference type="Pfam" id="PF25917"/>
    </source>
</evidence>
<accession>A0A510X4L4</accession>
<dbReference type="Pfam" id="PF25917">
    <property type="entry name" value="BSH_RND"/>
    <property type="match status" value="1"/>
</dbReference>
<keyword evidence="2" id="KW-0175">Coiled coil</keyword>